<dbReference type="Gene3D" id="3.40.525.10">
    <property type="entry name" value="CRAL-TRIO lipid binding domain"/>
    <property type="match status" value="1"/>
</dbReference>
<reference evidence="3" key="1">
    <citation type="submission" date="2020-03" db="EMBL/GenBank/DDBJ databases">
        <title>Castanea mollissima Vanexum genome sequencing.</title>
        <authorList>
            <person name="Staton M."/>
        </authorList>
    </citation>
    <scope>NUCLEOTIDE SEQUENCE</scope>
    <source>
        <tissue evidence="3">Leaf</tissue>
    </source>
</reference>
<keyword evidence="4" id="KW-1185">Reference proteome</keyword>
<dbReference type="OrthoDB" id="1434354at2759"/>
<dbReference type="PANTHER" id="PTHR47041">
    <property type="entry name" value="SEC14 CYTOSOLIC FACTOR FAMILY PROTEIN / PHOSPHOGLYCERIDE TRANSFER FAMILY PROTEIN"/>
    <property type="match status" value="1"/>
</dbReference>
<dbReference type="PROSITE" id="PS50191">
    <property type="entry name" value="CRAL_TRIO"/>
    <property type="match status" value="1"/>
</dbReference>
<dbReference type="Pfam" id="PF00650">
    <property type="entry name" value="CRAL_TRIO"/>
    <property type="match status" value="1"/>
</dbReference>
<feature type="compositionally biased region" description="Polar residues" evidence="1">
    <location>
        <begin position="166"/>
        <end position="178"/>
    </location>
</feature>
<feature type="region of interest" description="Disordered" evidence="1">
    <location>
        <begin position="140"/>
        <end position="178"/>
    </location>
</feature>
<dbReference type="InterPro" id="IPR001251">
    <property type="entry name" value="CRAL-TRIO_dom"/>
</dbReference>
<dbReference type="AlphaFoldDB" id="A0A8J4RP21"/>
<dbReference type="SUPFAM" id="SSF52087">
    <property type="entry name" value="CRAL/TRIO domain"/>
    <property type="match status" value="1"/>
</dbReference>
<evidence type="ECO:0000313" key="3">
    <source>
        <dbReference type="EMBL" id="KAF3969454.1"/>
    </source>
</evidence>
<dbReference type="Proteomes" id="UP000737018">
    <property type="component" value="Unassembled WGS sequence"/>
</dbReference>
<dbReference type="PANTHER" id="PTHR47041:SF2">
    <property type="entry name" value="SEC14 CYTOSOLIC FACTOR FAMILY PROTEIN _ PHOSPHOGLYCERIDE TRANSFER FAMILY PROTEIN"/>
    <property type="match status" value="1"/>
</dbReference>
<dbReference type="EMBL" id="JRKL02000647">
    <property type="protein sequence ID" value="KAF3969454.1"/>
    <property type="molecule type" value="Genomic_DNA"/>
</dbReference>
<dbReference type="SMART" id="SM00516">
    <property type="entry name" value="SEC14"/>
    <property type="match status" value="1"/>
</dbReference>
<organism evidence="3 4">
    <name type="scientific">Castanea mollissima</name>
    <name type="common">Chinese chestnut</name>
    <dbReference type="NCBI Taxonomy" id="60419"/>
    <lineage>
        <taxon>Eukaryota</taxon>
        <taxon>Viridiplantae</taxon>
        <taxon>Streptophyta</taxon>
        <taxon>Embryophyta</taxon>
        <taxon>Tracheophyta</taxon>
        <taxon>Spermatophyta</taxon>
        <taxon>Magnoliopsida</taxon>
        <taxon>eudicotyledons</taxon>
        <taxon>Gunneridae</taxon>
        <taxon>Pentapetalae</taxon>
        <taxon>rosids</taxon>
        <taxon>fabids</taxon>
        <taxon>Fagales</taxon>
        <taxon>Fagaceae</taxon>
        <taxon>Castanea</taxon>
    </lineage>
</organism>
<comment type="caution">
    <text evidence="3">The sequence shown here is derived from an EMBL/GenBank/DDBJ whole genome shotgun (WGS) entry which is preliminary data.</text>
</comment>
<protein>
    <recommendedName>
        <fullName evidence="2">CRAL-TRIO domain-containing protein</fullName>
    </recommendedName>
</protein>
<feature type="compositionally biased region" description="Basic and acidic residues" evidence="1">
    <location>
        <begin position="148"/>
        <end position="160"/>
    </location>
</feature>
<dbReference type="InterPro" id="IPR036865">
    <property type="entry name" value="CRAL-TRIO_dom_sf"/>
</dbReference>
<evidence type="ECO:0000256" key="1">
    <source>
        <dbReference type="SAM" id="MobiDB-lite"/>
    </source>
</evidence>
<proteinExistence type="predicted"/>
<evidence type="ECO:0000313" key="4">
    <source>
        <dbReference type="Proteomes" id="UP000737018"/>
    </source>
</evidence>
<evidence type="ECO:0000259" key="2">
    <source>
        <dbReference type="PROSITE" id="PS50191"/>
    </source>
</evidence>
<gene>
    <name evidence="3" type="ORF">CMV_006760</name>
</gene>
<accession>A0A8J4RP21</accession>
<name>A0A8J4RP21_9ROSI</name>
<sequence>MGDSLNSSRLSGSSEATSAIPEKKVYKGSLVASCHRAPPRNAFRHIASVSHGILGSDAVGHAAVFLLKVAALETVRRFSMAKCPFAWRGLQTLQILCYPPFKWIQRWAPFKNLVGGMQALSRPILVLSIATVFSDQSECSSGTSDGVGDSHTHSEQHLEQSSEQSNLDTRTSDGSSQSLESETWVIQLYKELEIQGITLPERINEDELHRFYSAANGDFTCLLSSIKKTIRWRETYGILSAQELEVWSDMVFWHGYDVRHQPCLIVRLGLACATLKSHDKPRFAQAVISQIEHGVLHLVDSENSKITVLVDCEGLSPLKIPMQMMRSCSNLLQDHFPNRLGCLFVIRLPPVVRVIAKTFIQVLKPTTRKKLKIVGEMYKKVLFEYLQTLPSYLDGKCTCTKCSTIGICFRQQPLKNRMNKFEPIAVVSDSEDTPALYPADEIDMHLNGNCDQPSHASLRYTVVFHNSNVGGSQTKKEVSPIAWPYQEECQILIQTEADKQLVRGRKWLAFIGKTRAGAPCHKKRADLYIQRPSAGKDYCNPQSSEQCCNIGDFGEWSSLPALEKFINTREIKNIGLGGLILKQS</sequence>
<dbReference type="CDD" id="cd00170">
    <property type="entry name" value="SEC14"/>
    <property type="match status" value="1"/>
</dbReference>
<feature type="domain" description="CRAL-TRIO" evidence="2">
    <location>
        <begin position="253"/>
        <end position="401"/>
    </location>
</feature>